<dbReference type="AlphaFoldDB" id="A0A1Y3TZE8"/>
<organism evidence="1 2">
    <name type="scientific">Anaerotignum lactatifermentans</name>
    <dbReference type="NCBI Taxonomy" id="160404"/>
    <lineage>
        <taxon>Bacteria</taxon>
        <taxon>Bacillati</taxon>
        <taxon>Bacillota</taxon>
        <taxon>Clostridia</taxon>
        <taxon>Lachnospirales</taxon>
        <taxon>Anaerotignaceae</taxon>
        <taxon>Anaerotignum</taxon>
    </lineage>
</organism>
<accession>A0A1Y3TZE8</accession>
<dbReference type="EMBL" id="NFHM01000019">
    <property type="protein sequence ID" value="OUN41325.1"/>
    <property type="molecule type" value="Genomic_DNA"/>
</dbReference>
<dbReference type="PANTHER" id="PTHR34374">
    <property type="entry name" value="LARGE RIBOSOMAL RNA SUBUNIT ACCUMULATION PROTEIN YCED HOMOLOG 1, CHLOROPLASTIC"/>
    <property type="match status" value="1"/>
</dbReference>
<proteinExistence type="predicted"/>
<sequence>MILQMAHLYGKNGASMEVHMSEQIQEIAAYPNVVGFMEPVKIEGTLRNENEIFVLEAKGETKVSIACDRCLAPVTTEIHFNIEERFSHTGRDDEETETFSGDQIDLADYVRSGIMEAMPMKTLCRDDCKGLCPVCGKDLNTGACGCDTTEIDPRFESLRALFNVDEEV</sequence>
<evidence type="ECO:0000313" key="1">
    <source>
        <dbReference type="EMBL" id="OUN41325.1"/>
    </source>
</evidence>
<gene>
    <name evidence="1" type="ORF">B5G26_11530</name>
</gene>
<evidence type="ECO:0000313" key="2">
    <source>
        <dbReference type="Proteomes" id="UP000195455"/>
    </source>
</evidence>
<dbReference type="Pfam" id="PF02620">
    <property type="entry name" value="YceD"/>
    <property type="match status" value="1"/>
</dbReference>
<reference evidence="2" key="1">
    <citation type="submission" date="2017-04" db="EMBL/GenBank/DDBJ databases">
        <title>Function of individual gut microbiota members based on whole genome sequencing of pure cultures obtained from chicken caecum.</title>
        <authorList>
            <person name="Medvecky M."/>
            <person name="Cejkova D."/>
            <person name="Polansky O."/>
            <person name="Karasova D."/>
            <person name="Kubasova T."/>
            <person name="Cizek A."/>
            <person name="Rychlik I."/>
        </authorList>
    </citation>
    <scope>NUCLEOTIDE SEQUENCE [LARGE SCALE GENOMIC DNA]</scope>
    <source>
        <strain evidence="2">An75</strain>
    </source>
</reference>
<comment type="caution">
    <text evidence="1">The sequence shown here is derived from an EMBL/GenBank/DDBJ whole genome shotgun (WGS) entry which is preliminary data.</text>
</comment>
<evidence type="ECO:0008006" key="3">
    <source>
        <dbReference type="Google" id="ProtNLM"/>
    </source>
</evidence>
<dbReference type="InterPro" id="IPR003772">
    <property type="entry name" value="YceD"/>
</dbReference>
<dbReference type="Proteomes" id="UP000195455">
    <property type="component" value="Unassembled WGS sequence"/>
</dbReference>
<protein>
    <recommendedName>
        <fullName evidence="3">DNA-binding protein</fullName>
    </recommendedName>
</protein>
<dbReference type="PANTHER" id="PTHR34374:SF1">
    <property type="entry name" value="LARGE RIBOSOMAL RNA SUBUNIT ACCUMULATION PROTEIN YCED HOMOLOG 1, CHLOROPLASTIC"/>
    <property type="match status" value="1"/>
</dbReference>
<dbReference type="RefSeq" id="WP_054330493.1">
    <property type="nucleotide sequence ID" value="NZ_CAJFIW010000057.1"/>
</dbReference>
<name>A0A1Y3TZE8_9FIRM</name>